<dbReference type="PANTHER" id="PTHR33603:SF1">
    <property type="entry name" value="RIBOSOMAL RNA LARGE SUBUNIT METHYLTRANSFERASE H"/>
    <property type="match status" value="1"/>
</dbReference>
<dbReference type="Gene3D" id="3.40.1280.10">
    <property type="match status" value="1"/>
</dbReference>
<keyword evidence="1 6" id="KW-0698">rRNA processing</keyword>
<dbReference type="InterPro" id="IPR029026">
    <property type="entry name" value="tRNA_m1G_MTases_N"/>
</dbReference>
<accession>A0AAU0UKJ5</accession>
<dbReference type="KEGG" id="dbc:MFMK1_000509"/>
<evidence type="ECO:0000256" key="3">
    <source>
        <dbReference type="ARBA" id="ARBA00022679"/>
    </source>
</evidence>
<comment type="catalytic activity">
    <reaction evidence="6">
        <text>pseudouridine(1915) in 23S rRNA + S-adenosyl-L-methionine = N(3)-methylpseudouridine(1915) in 23S rRNA + S-adenosyl-L-homocysteine + H(+)</text>
        <dbReference type="Rhea" id="RHEA:42752"/>
        <dbReference type="Rhea" id="RHEA-COMP:10221"/>
        <dbReference type="Rhea" id="RHEA-COMP:10222"/>
        <dbReference type="ChEBI" id="CHEBI:15378"/>
        <dbReference type="ChEBI" id="CHEBI:57856"/>
        <dbReference type="ChEBI" id="CHEBI:59789"/>
        <dbReference type="ChEBI" id="CHEBI:65314"/>
        <dbReference type="ChEBI" id="CHEBI:74486"/>
        <dbReference type="EC" id="2.1.1.177"/>
    </reaction>
</comment>
<gene>
    <name evidence="6 7" type="primary">rlmH</name>
    <name evidence="7" type="ORF">MFMK1_000509</name>
</gene>
<comment type="subunit">
    <text evidence="6">Homodimer.</text>
</comment>
<dbReference type="Pfam" id="PF02590">
    <property type="entry name" value="SPOUT_MTase"/>
    <property type="match status" value="1"/>
</dbReference>
<evidence type="ECO:0000256" key="1">
    <source>
        <dbReference type="ARBA" id="ARBA00022552"/>
    </source>
</evidence>
<dbReference type="PANTHER" id="PTHR33603">
    <property type="entry name" value="METHYLTRANSFERASE"/>
    <property type="match status" value="1"/>
</dbReference>
<dbReference type="InterPro" id="IPR003742">
    <property type="entry name" value="RlmH-like"/>
</dbReference>
<dbReference type="Proteomes" id="UP001329915">
    <property type="component" value="Chromosome"/>
</dbReference>
<dbReference type="GO" id="GO:0070038">
    <property type="term" value="F:rRNA (pseudouridine-N3-)-methyltransferase activity"/>
    <property type="evidence" value="ECO:0007669"/>
    <property type="project" value="UniProtKB-UniRule"/>
</dbReference>
<evidence type="ECO:0000256" key="5">
    <source>
        <dbReference type="ARBA" id="ARBA00038303"/>
    </source>
</evidence>
<dbReference type="InterPro" id="IPR029028">
    <property type="entry name" value="Alpha/beta_knot_MTases"/>
</dbReference>
<evidence type="ECO:0000313" key="8">
    <source>
        <dbReference type="Proteomes" id="UP001329915"/>
    </source>
</evidence>
<name>A0AAU0UKJ5_9FIRM</name>
<organism evidence="7 8">
    <name type="scientific">Metallumcola ferriviriculae</name>
    <dbReference type="NCBI Taxonomy" id="3039180"/>
    <lineage>
        <taxon>Bacteria</taxon>
        <taxon>Bacillati</taxon>
        <taxon>Bacillota</taxon>
        <taxon>Clostridia</taxon>
        <taxon>Neomoorellales</taxon>
        <taxon>Desulfitibacteraceae</taxon>
        <taxon>Metallumcola</taxon>
    </lineage>
</organism>
<protein>
    <recommendedName>
        <fullName evidence="6">Ribosomal RNA large subunit methyltransferase H</fullName>
        <ecNumber evidence="6">2.1.1.177</ecNumber>
    </recommendedName>
    <alternativeName>
        <fullName evidence="6">23S rRNA (pseudouridine1915-N3)-methyltransferase</fullName>
    </alternativeName>
    <alternativeName>
        <fullName evidence="6">23S rRNA m3Psi1915 methyltransferase</fullName>
    </alternativeName>
    <alternativeName>
        <fullName evidence="6">rRNA (pseudouridine-N3-)-methyltransferase RlmH</fullName>
    </alternativeName>
</protein>
<dbReference type="NCBIfam" id="NF000985">
    <property type="entry name" value="PRK00103.1-3"/>
    <property type="match status" value="1"/>
</dbReference>
<keyword evidence="2 6" id="KW-0489">Methyltransferase</keyword>
<sequence>MRVTIIAVGKLKEKYLVNGCKEYLKRLGRYGNFTVVELTDEPCPANASAAEEEQVRHKEGNKILASLPKDSQVIALDVTGDKTDSPGLARRIENLALRGNSHLTFIIGGSLGLSAKVIDRSHWRLSFSDFTFPHQLMRLILLEQLYRSFKINRGETYHK</sequence>
<feature type="binding site" evidence="6">
    <location>
        <position position="108"/>
    </location>
    <ligand>
        <name>S-adenosyl-L-methionine</name>
        <dbReference type="ChEBI" id="CHEBI:59789"/>
    </ligand>
</feature>
<dbReference type="SUPFAM" id="SSF75217">
    <property type="entry name" value="alpha/beta knot"/>
    <property type="match status" value="1"/>
</dbReference>
<keyword evidence="8" id="KW-1185">Reference proteome</keyword>
<keyword evidence="3 6" id="KW-0808">Transferase</keyword>
<dbReference type="AlphaFoldDB" id="A0AAU0UKJ5"/>
<evidence type="ECO:0000256" key="6">
    <source>
        <dbReference type="HAMAP-Rule" id="MF_00658"/>
    </source>
</evidence>
<dbReference type="NCBIfam" id="TIGR00246">
    <property type="entry name" value="tRNA_RlmH_YbeA"/>
    <property type="match status" value="1"/>
</dbReference>
<dbReference type="PIRSF" id="PIRSF004505">
    <property type="entry name" value="MT_bac"/>
    <property type="match status" value="1"/>
</dbReference>
<evidence type="ECO:0000256" key="4">
    <source>
        <dbReference type="ARBA" id="ARBA00022691"/>
    </source>
</evidence>
<keyword evidence="4 6" id="KW-0949">S-adenosyl-L-methionine</keyword>
<comment type="subcellular location">
    <subcellularLocation>
        <location evidence="6">Cytoplasm</location>
    </subcellularLocation>
</comment>
<feature type="binding site" evidence="6">
    <location>
        <position position="76"/>
    </location>
    <ligand>
        <name>S-adenosyl-L-methionine</name>
        <dbReference type="ChEBI" id="CHEBI:59789"/>
    </ligand>
</feature>
<comment type="caution">
    <text evidence="6">Lacks conserved residue(s) required for the propagation of feature annotation.</text>
</comment>
<keyword evidence="6" id="KW-0963">Cytoplasm</keyword>
<dbReference type="RefSeq" id="WP_366923606.1">
    <property type="nucleotide sequence ID" value="NZ_CP121694.1"/>
</dbReference>
<dbReference type="GO" id="GO:0005737">
    <property type="term" value="C:cytoplasm"/>
    <property type="evidence" value="ECO:0007669"/>
    <property type="project" value="UniProtKB-SubCell"/>
</dbReference>
<comment type="similarity">
    <text evidence="5 6">Belongs to the RNA methyltransferase RlmH family.</text>
</comment>
<dbReference type="EC" id="2.1.1.177" evidence="6"/>
<dbReference type="EMBL" id="CP121694">
    <property type="protein sequence ID" value="WRO20720.1"/>
    <property type="molecule type" value="Genomic_DNA"/>
</dbReference>
<dbReference type="HAMAP" id="MF_00658">
    <property type="entry name" value="23SrRNA_methyltr_H"/>
    <property type="match status" value="1"/>
</dbReference>
<comment type="function">
    <text evidence="6">Specifically methylates the pseudouridine at position 1915 (m3Psi1915) in 23S rRNA.</text>
</comment>
<proteinExistence type="inferred from homology"/>
<dbReference type="CDD" id="cd18081">
    <property type="entry name" value="RlmH-like"/>
    <property type="match status" value="1"/>
</dbReference>
<evidence type="ECO:0000313" key="7">
    <source>
        <dbReference type="EMBL" id="WRO20720.1"/>
    </source>
</evidence>
<reference evidence="7 8" key="1">
    <citation type="submission" date="2023-04" db="EMBL/GenBank/DDBJ databases">
        <authorList>
            <person name="Hsu D."/>
        </authorList>
    </citation>
    <scope>NUCLEOTIDE SEQUENCE [LARGE SCALE GENOMIC DNA]</scope>
    <source>
        <strain evidence="7 8">MK1</strain>
    </source>
</reference>
<evidence type="ECO:0000256" key="2">
    <source>
        <dbReference type="ARBA" id="ARBA00022603"/>
    </source>
</evidence>